<reference evidence="3 4" key="1">
    <citation type="journal article" date="2022" name="bioRxiv">
        <title>Genomics of Preaxostyla Flagellates Illuminates Evolutionary Transitions and the Path Towards Mitochondrial Loss.</title>
        <authorList>
            <person name="Novak L.V.F."/>
            <person name="Treitli S.C."/>
            <person name="Pyrih J."/>
            <person name="Halakuc P."/>
            <person name="Pipaliya S.V."/>
            <person name="Vacek V."/>
            <person name="Brzon O."/>
            <person name="Soukal P."/>
            <person name="Eme L."/>
            <person name="Dacks J.B."/>
            <person name="Karnkowska A."/>
            <person name="Elias M."/>
            <person name="Hampl V."/>
        </authorList>
    </citation>
    <scope>NUCLEOTIDE SEQUENCE [LARGE SCALE GENOMIC DNA]</scope>
    <source>
        <strain evidence="3">NAU3</strain>
        <tissue evidence="3">Gut</tissue>
    </source>
</reference>
<feature type="compositionally biased region" description="Basic and acidic residues" evidence="1">
    <location>
        <begin position="1607"/>
        <end position="1622"/>
    </location>
</feature>
<feature type="compositionally biased region" description="Basic and acidic residues" evidence="1">
    <location>
        <begin position="1692"/>
        <end position="1709"/>
    </location>
</feature>
<evidence type="ECO:0000313" key="3">
    <source>
        <dbReference type="EMBL" id="KAK2946521.1"/>
    </source>
</evidence>
<dbReference type="EMBL" id="JARBJD010000226">
    <property type="protein sequence ID" value="KAK2946521.1"/>
    <property type="molecule type" value="Genomic_DNA"/>
</dbReference>
<feature type="compositionally biased region" description="Acidic residues" evidence="1">
    <location>
        <begin position="1623"/>
        <end position="1635"/>
    </location>
</feature>
<feature type="transmembrane region" description="Helical" evidence="2">
    <location>
        <begin position="1482"/>
        <end position="1506"/>
    </location>
</feature>
<evidence type="ECO:0000256" key="1">
    <source>
        <dbReference type="SAM" id="MobiDB-lite"/>
    </source>
</evidence>
<dbReference type="SUPFAM" id="SSF51126">
    <property type="entry name" value="Pectin lyase-like"/>
    <property type="match status" value="1"/>
</dbReference>
<comment type="caution">
    <text evidence="3">The sequence shown here is derived from an EMBL/GenBank/DDBJ whole genome shotgun (WGS) entry which is preliminary data.</text>
</comment>
<keyword evidence="2" id="KW-0812">Transmembrane</keyword>
<evidence type="ECO:0000256" key="2">
    <source>
        <dbReference type="SAM" id="Phobius"/>
    </source>
</evidence>
<feature type="compositionally biased region" description="Basic and acidic residues" evidence="1">
    <location>
        <begin position="1743"/>
        <end position="1770"/>
    </location>
</feature>
<feature type="compositionally biased region" description="Basic and acidic residues" evidence="1">
    <location>
        <begin position="1793"/>
        <end position="1805"/>
    </location>
</feature>
<feature type="compositionally biased region" description="Acidic residues" evidence="1">
    <location>
        <begin position="1520"/>
        <end position="1533"/>
    </location>
</feature>
<keyword evidence="2" id="KW-1133">Transmembrane helix</keyword>
<feature type="compositionally biased region" description="Basic and acidic residues" evidence="1">
    <location>
        <begin position="1838"/>
        <end position="1853"/>
    </location>
</feature>
<feature type="compositionally biased region" description="Polar residues" evidence="1">
    <location>
        <begin position="1538"/>
        <end position="1548"/>
    </location>
</feature>
<sequence length="1853" mass="201475">MFDISNSTFIMSGVHAIMNSNEQSVCSIAGSIVRFSDSWITSSSDICPFVVRSSEHYGLSVDSTIVLSKIHRRSLTNSIGPFVGLAKPHAQMVSSTSTDWSDLPISEMEGITVVGTDLSLDTQHLMSGTGPLFSFGVTEQELSLGVSGCALQMETSLIRSTLVNMTSSSVFSPTTRECRISIDKCFFENAKAKFDGAMFLSSDAIAISNTAFVNCASTASGGALTIALATTLSLSSSQFRDCSSTGRPSARDVYFQSKESSQITSDTFQFCDSTSGAPNVFFLTDSSSNSDLVPQISFTPTIKSVDVTFDGDEATVTVETEEAIKGTMGVLLNGSNVPRLVHVVFGDRSTDSTVGKGVVSSGANGVLPSTSYSHCRSTLSPFPPSTVHSADATLKDWNTTELVLAGSTLWEGSYWILVEKGGKTLNITLSHSDSMTLVGIAPLYPSTAEGRLEWSTEYKVTKVMWLPEGEQHEQEIELKGSITFTTPAEPPRIESVGCSLNGKKDVVIVELSGRALISSGHTVVTSGTSGEVSSSGGIFNVTSTNCFVNFSIGSSEDSSHVVFGGRYELLSVGTDSSSFAVNSGLSFSVPHPPRITSITTPSEVSSSTFVLSVSGEHLPSGSTFTVTLTSGYIFDISFSSASSGTSTIGIGGSGEVQYDTNYSIESVIRTESGKDDEHILFPSTPIRTPRGPTLSSISCNFSSSNPNILNLSLSTARMPLEDFTLKLKTTQSPSETVHLAVSPSDLSTGFVLVEVYNQTNTLKYGTEYSVVGLTSSSVVAVVTASPFSTPAEPIRITSADCSLGGDQQKSALVTLTGVKLGGGRTFNVTVRKMEGSTLIGNEIVLSGTLSDGYSSTTHTHSVLIFGTTNPLLSFGTTYQMTKFKVDGSVSVVDTDIVFAVPSEPSRIVRIEKRQMNKDRTQMIVLLEGRALVSRTGKVNVSDGNITWESLSEVIVVDDTHCTAEFAVGDVETSNQLKFGEEYTLRGSWTESNGFHVEDGITLVVPFPPIITHIHFVFPNTLHTVCVVTLTGTDLMIGNSLKITLNDSLSFIATITSETEARSTEQLIGWPTTLQHNTEYTLTSIEAMNEDEGIPSFDPAISKTTGSLPDDVVIFVDCGSSSESSLFCGDRKRPCSSIEDGWKIVEGVGIGSLSMSISDNSTQKEQITILSHYRVVISSGPSTKPELLVSPSSLSESEEEGMIEVSGGRLWIHQVDVVLSDSPSLIFIRMVGGQLTMETCSLTSTSPELSASAHLVCTWSGGGIVVEHSTITITSSTFSELSFGAINVKGGNLTIEGGIFHNNNPHSSSFPSLRRNILCSEGGVIEIGRLSGGDGKADHPHLWLSSSDCLVSGEDVNVDAPFFIPTLSSLSTTKLNKKEKAIVLTIDGTTLIPCSLFLEVFEVQKDGNEGKTVRIPLSEDSTDSFNETLIEMSLPLSSMSGFDSSLEWCGRLVYGQNETTASFVIQKNTAERITQGILENMKWWLPLVISLSVLFLIVLGIVIVCCCRRRTQKNEQKETEMNESDELPMEDEKEDIVTDNKTGVNSIDPFSSSKLIIENEKKEDPTRSDDLIDLKEDILITEDRTSKKGDTHKTRPGDDPFEVFVGLAERKGFEKENERKRESEGDEKDEREEMEDVMERPHKKKRKKKTRVEEDEKEEVTVTTQRREEEDGVERHDGNVEGKKKRKRKKKKGVEGENDHLQIVDGENKDTVNGVEMIEEKERDGVEVEGEMEVKKKKKKRKKKQEEIVEEENMRTEEGGEIEETRMKDEMTAIDASGNVEEAEWPKRKKKKKVEMEKEMKEKEELGGETEIVEMGGEEAHHDEKGIKQKKTKKGRKKKNEESVEQKEEAYAEF</sequence>
<feature type="compositionally biased region" description="Basic residues" evidence="1">
    <location>
        <begin position="1682"/>
        <end position="1691"/>
    </location>
</feature>
<accession>A0ABQ9X419</accession>
<proteinExistence type="predicted"/>
<keyword evidence="4" id="KW-1185">Reference proteome</keyword>
<feature type="region of interest" description="Disordered" evidence="1">
    <location>
        <begin position="1607"/>
        <end position="1853"/>
    </location>
</feature>
<dbReference type="InterPro" id="IPR011050">
    <property type="entry name" value="Pectin_lyase_fold/virulence"/>
</dbReference>
<feature type="compositionally biased region" description="Basic and acidic residues" evidence="1">
    <location>
        <begin position="1817"/>
        <end position="1826"/>
    </location>
</feature>
<gene>
    <name evidence="3" type="ORF">BLNAU_18563</name>
</gene>
<feature type="region of interest" description="Disordered" evidence="1">
    <location>
        <begin position="1513"/>
        <end position="1548"/>
    </location>
</feature>
<evidence type="ECO:0000313" key="4">
    <source>
        <dbReference type="Proteomes" id="UP001281761"/>
    </source>
</evidence>
<name>A0ABQ9X419_9EUKA</name>
<feature type="compositionally biased region" description="Basic residues" evidence="1">
    <location>
        <begin position="1640"/>
        <end position="1649"/>
    </location>
</feature>
<keyword evidence="2" id="KW-0472">Membrane</keyword>
<feature type="compositionally biased region" description="Basic residues" evidence="1">
    <location>
        <begin position="1827"/>
        <end position="1837"/>
    </location>
</feature>
<dbReference type="Proteomes" id="UP001281761">
    <property type="component" value="Unassembled WGS sequence"/>
</dbReference>
<organism evidence="3 4">
    <name type="scientific">Blattamonas nauphoetae</name>
    <dbReference type="NCBI Taxonomy" id="2049346"/>
    <lineage>
        <taxon>Eukaryota</taxon>
        <taxon>Metamonada</taxon>
        <taxon>Preaxostyla</taxon>
        <taxon>Oxymonadida</taxon>
        <taxon>Blattamonas</taxon>
    </lineage>
</organism>
<protein>
    <submittedName>
        <fullName evidence="3">Uncharacterized protein</fullName>
    </submittedName>
</protein>
<feature type="compositionally biased region" description="Basic and acidic residues" evidence="1">
    <location>
        <begin position="1664"/>
        <end position="1681"/>
    </location>
</feature>